<name>A0ABS9LDC9_9MICC</name>
<gene>
    <name evidence="1" type="ORF">LVY72_21290</name>
</gene>
<dbReference type="EMBL" id="JAKLTQ010000025">
    <property type="protein sequence ID" value="MCG2624427.1"/>
    <property type="molecule type" value="Genomic_DNA"/>
</dbReference>
<organism evidence="1 2">
    <name type="scientific">Arthrobacter hankyongi</name>
    <dbReference type="NCBI Taxonomy" id="2904801"/>
    <lineage>
        <taxon>Bacteria</taxon>
        <taxon>Bacillati</taxon>
        <taxon>Actinomycetota</taxon>
        <taxon>Actinomycetes</taxon>
        <taxon>Micrococcales</taxon>
        <taxon>Micrococcaceae</taxon>
        <taxon>Arthrobacter</taxon>
    </lineage>
</organism>
<comment type="caution">
    <text evidence="1">The sequence shown here is derived from an EMBL/GenBank/DDBJ whole genome shotgun (WGS) entry which is preliminary data.</text>
</comment>
<evidence type="ECO:0000313" key="1">
    <source>
        <dbReference type="EMBL" id="MCG2624427.1"/>
    </source>
</evidence>
<evidence type="ECO:0000313" key="2">
    <source>
        <dbReference type="Proteomes" id="UP001165368"/>
    </source>
</evidence>
<proteinExistence type="predicted"/>
<dbReference type="Proteomes" id="UP001165368">
    <property type="component" value="Unassembled WGS sequence"/>
</dbReference>
<reference evidence="1" key="1">
    <citation type="submission" date="2022-01" db="EMBL/GenBank/DDBJ databases">
        <authorList>
            <person name="Jo J.-H."/>
            <person name="Im W.-T."/>
        </authorList>
    </citation>
    <scope>NUCLEOTIDE SEQUENCE</scope>
    <source>
        <strain evidence="1">I2-34</strain>
    </source>
</reference>
<keyword evidence="2" id="KW-1185">Reference proteome</keyword>
<dbReference type="RefSeq" id="WP_237826301.1">
    <property type="nucleotide sequence ID" value="NZ_JAKLTQ010000025.1"/>
</dbReference>
<accession>A0ABS9LDC9</accession>
<sequence>MPTPVSISLKPPMGGTPDYRFSERHARILDAFADTLIPAGEGFPAPSEVEISGFIARYVTPAGMEPKWYPRLAAEQIGARLDSLADALLDPDPRRGYEAVRAFESSEADAFAVLRELVYFGYYSHAAVVRAINLQLAAGQDYRQTPQPAGYLEGLEAWDQESLAKVRGTYLRTEEVVPLAFQPTFAQKGLSA</sequence>
<protein>
    <submittedName>
        <fullName evidence="1">Gluconate 2-dehydrogenase subunit 3 family protein</fullName>
    </submittedName>
</protein>